<dbReference type="GO" id="GO:0005737">
    <property type="term" value="C:cytoplasm"/>
    <property type="evidence" value="ECO:0007669"/>
    <property type="project" value="UniProtKB-SubCell"/>
</dbReference>
<dbReference type="GO" id="GO:0005634">
    <property type="term" value="C:nucleus"/>
    <property type="evidence" value="ECO:0007669"/>
    <property type="project" value="UniProtKB-SubCell"/>
</dbReference>
<dbReference type="VEuPathDB" id="CryptoDB:Vbra_5909"/>
<evidence type="ECO:0000256" key="1">
    <source>
        <dbReference type="ARBA" id="ARBA00001198"/>
    </source>
</evidence>
<keyword evidence="11" id="KW-1185">Reference proteome</keyword>
<dbReference type="InterPro" id="IPR001353">
    <property type="entry name" value="Proteasome_sua/b"/>
</dbReference>
<keyword evidence="4" id="KW-0888">Threonine protease</keyword>
<reference evidence="10 11" key="1">
    <citation type="submission" date="2014-11" db="EMBL/GenBank/DDBJ databases">
        <authorList>
            <person name="Zhu J."/>
            <person name="Qi W."/>
            <person name="Song R."/>
        </authorList>
    </citation>
    <scope>NUCLEOTIDE SEQUENCE [LARGE SCALE GENOMIC DNA]</scope>
</reference>
<evidence type="ECO:0000313" key="10">
    <source>
        <dbReference type="EMBL" id="CEM14053.1"/>
    </source>
</evidence>
<dbReference type="GO" id="GO:0005839">
    <property type="term" value="C:proteasome core complex"/>
    <property type="evidence" value="ECO:0007669"/>
    <property type="project" value="InterPro"/>
</dbReference>
<dbReference type="Gene3D" id="3.60.20.10">
    <property type="entry name" value="Glutamine Phosphoribosylpyrophosphate, subunit 1, domain 1"/>
    <property type="match status" value="1"/>
</dbReference>
<dbReference type="AlphaFoldDB" id="A0A0G4FJU9"/>
<comment type="subcellular location">
    <subcellularLocation>
        <location evidence="9">Cytoplasm</location>
    </subcellularLocation>
    <subcellularLocation>
        <location evidence="9">Nucleus</location>
    </subcellularLocation>
</comment>
<dbReference type="SUPFAM" id="SSF56235">
    <property type="entry name" value="N-terminal nucleophile aminohydrolases (Ntn hydrolases)"/>
    <property type="match status" value="1"/>
</dbReference>
<keyword evidence="2 9" id="KW-0963">Cytoplasm</keyword>
<dbReference type="OrthoDB" id="429533at2759"/>
<dbReference type="Proteomes" id="UP000041254">
    <property type="component" value="Unassembled WGS sequence"/>
</dbReference>
<evidence type="ECO:0000256" key="7">
    <source>
        <dbReference type="ARBA" id="ARBA00023242"/>
    </source>
</evidence>
<dbReference type="InterPro" id="IPR029055">
    <property type="entry name" value="Ntn_hydrolases_N"/>
</dbReference>
<dbReference type="Pfam" id="PF00227">
    <property type="entry name" value="Proteasome"/>
    <property type="match status" value="1"/>
</dbReference>
<dbReference type="PROSITE" id="PS00854">
    <property type="entry name" value="PROTEASOME_BETA_1"/>
    <property type="match status" value="1"/>
</dbReference>
<dbReference type="OMA" id="GTQVDLC"/>
<dbReference type="GO" id="GO:0051603">
    <property type="term" value="P:proteolysis involved in protein catabolic process"/>
    <property type="evidence" value="ECO:0007669"/>
    <property type="project" value="InterPro"/>
</dbReference>
<evidence type="ECO:0000313" key="11">
    <source>
        <dbReference type="Proteomes" id="UP000041254"/>
    </source>
</evidence>
<organism evidence="10 11">
    <name type="scientific">Vitrella brassicaformis (strain CCMP3155)</name>
    <dbReference type="NCBI Taxonomy" id="1169540"/>
    <lineage>
        <taxon>Eukaryota</taxon>
        <taxon>Sar</taxon>
        <taxon>Alveolata</taxon>
        <taxon>Colpodellida</taxon>
        <taxon>Vitrellaceae</taxon>
        <taxon>Vitrella</taxon>
    </lineage>
</organism>
<gene>
    <name evidence="10" type="ORF">Vbra_5909</name>
</gene>
<dbReference type="InterPro" id="IPR000243">
    <property type="entry name" value="Pept_T1A_subB"/>
</dbReference>
<proteinExistence type="inferred from homology"/>
<keyword evidence="3" id="KW-0645">Protease</keyword>
<feature type="active site" description="Nucleophile" evidence="8">
    <location>
        <position position="46"/>
    </location>
</feature>
<dbReference type="CDD" id="cd03763">
    <property type="entry name" value="proteasome_beta_type_7"/>
    <property type="match status" value="1"/>
</dbReference>
<dbReference type="PRINTS" id="PR00141">
    <property type="entry name" value="PROTEASOME"/>
</dbReference>
<sequence length="279" mass="30036">MPVDYVETLVAQKGAGFVFDNYQRNQFLASSDPQAFKMPDLKKTGTTICGVVCDGGVVLGADTRATAGDIVADKNCEKLHKMADNICCAGAGTAADLEHTTKKFAADLELMRLTLHRTPRVGTAVTMLSQHLFRYMGYVGCALVMGGVDPTGPSLYMIYPHGSTDRLPFASMGSGSLAAMSMLETGYKDDMTIEEGKKLVSEAILAGITNDLGSGGQVDLCVVTKDAYTMHRNIMAPYPRTRIPKPVMFPTGTTTVLEEVKMLKGRLEVTDADVEMRDA</sequence>
<dbReference type="InParanoid" id="A0A0G4FJU9"/>
<comment type="subunit">
    <text evidence="9">Component of the proteasome complex.</text>
</comment>
<dbReference type="EMBL" id="CDMY01000452">
    <property type="protein sequence ID" value="CEM14053.1"/>
    <property type="molecule type" value="Genomic_DNA"/>
</dbReference>
<evidence type="ECO:0000256" key="6">
    <source>
        <dbReference type="ARBA" id="ARBA00022942"/>
    </source>
</evidence>
<dbReference type="FunCoup" id="A0A0G4FJU9">
    <property type="interactions" value="404"/>
</dbReference>
<dbReference type="InterPro" id="IPR023333">
    <property type="entry name" value="Proteasome_suB-type"/>
</dbReference>
<comment type="catalytic activity">
    <reaction evidence="1">
        <text>Cleavage of peptide bonds with very broad specificity.</text>
        <dbReference type="EC" id="3.4.25.1"/>
    </reaction>
</comment>
<evidence type="ECO:0000256" key="9">
    <source>
        <dbReference type="RuleBase" id="RU004203"/>
    </source>
</evidence>
<keyword evidence="5" id="KW-0378">Hydrolase</keyword>
<protein>
    <recommendedName>
        <fullName evidence="9">Proteasome subunit beta</fullName>
    </recommendedName>
</protein>
<evidence type="ECO:0000256" key="4">
    <source>
        <dbReference type="ARBA" id="ARBA00022698"/>
    </source>
</evidence>
<comment type="function">
    <text evidence="9">Component of the proteasome, a multicatalytic proteinase complex which is characterized by its ability to cleave peptides with Arg, Phe, Tyr, Leu, and Glu adjacent to the leaving group at neutral or slightly basic pH. The proteasome has an ATP-dependent proteolytic activity.</text>
</comment>
<evidence type="ECO:0000256" key="5">
    <source>
        <dbReference type="ARBA" id="ARBA00022801"/>
    </source>
</evidence>
<dbReference type="PROSITE" id="PS51476">
    <property type="entry name" value="PROTEASOME_BETA_2"/>
    <property type="match status" value="1"/>
</dbReference>
<comment type="similarity">
    <text evidence="9">Belongs to the peptidase T1B family.</text>
</comment>
<name>A0A0G4FJU9_VITBC</name>
<dbReference type="STRING" id="1169540.A0A0G4FJU9"/>
<dbReference type="PANTHER" id="PTHR32194:SF4">
    <property type="entry name" value="PROTEASOME SUBUNIT BETA TYPE-7"/>
    <property type="match status" value="1"/>
</dbReference>
<evidence type="ECO:0000256" key="3">
    <source>
        <dbReference type="ARBA" id="ARBA00022670"/>
    </source>
</evidence>
<dbReference type="InterPro" id="IPR016050">
    <property type="entry name" value="Proteasome_bsu_CS"/>
</dbReference>
<evidence type="ECO:0000256" key="2">
    <source>
        <dbReference type="ARBA" id="ARBA00022490"/>
    </source>
</evidence>
<keyword evidence="6 9" id="KW-0647">Proteasome</keyword>
<keyword evidence="7 9" id="KW-0539">Nucleus</keyword>
<dbReference type="PANTHER" id="PTHR32194">
    <property type="entry name" value="METALLOPROTEASE TLDD"/>
    <property type="match status" value="1"/>
</dbReference>
<dbReference type="PhylomeDB" id="A0A0G4FJU9"/>
<evidence type="ECO:0000256" key="8">
    <source>
        <dbReference type="PIRSR" id="PIRSR600243-1"/>
    </source>
</evidence>
<accession>A0A0G4FJU9</accession>
<dbReference type="GO" id="GO:0004298">
    <property type="term" value="F:threonine-type endopeptidase activity"/>
    <property type="evidence" value="ECO:0007669"/>
    <property type="project" value="UniProtKB-KW"/>
</dbReference>